<dbReference type="InterPro" id="IPR000515">
    <property type="entry name" value="MetI-like"/>
</dbReference>
<evidence type="ECO:0000313" key="10">
    <source>
        <dbReference type="Proteomes" id="UP000198778"/>
    </source>
</evidence>
<keyword evidence="6 7" id="KW-0472">Membrane</keyword>
<comment type="subcellular location">
    <subcellularLocation>
        <location evidence="1 7">Cell membrane</location>
        <topology evidence="1 7">Multi-pass membrane protein</topology>
    </subcellularLocation>
</comment>
<keyword evidence="5 7" id="KW-1133">Transmembrane helix</keyword>
<evidence type="ECO:0000256" key="2">
    <source>
        <dbReference type="ARBA" id="ARBA00022448"/>
    </source>
</evidence>
<feature type="domain" description="ABC transmembrane type-1" evidence="8">
    <location>
        <begin position="90"/>
        <end position="304"/>
    </location>
</feature>
<dbReference type="PANTHER" id="PTHR43005:SF1">
    <property type="entry name" value="SPERMIDINE_PUTRESCINE TRANSPORT SYSTEM PERMEASE PROTEIN"/>
    <property type="match status" value="1"/>
</dbReference>
<dbReference type="Gene3D" id="1.10.3720.10">
    <property type="entry name" value="MetI-like"/>
    <property type="match status" value="1"/>
</dbReference>
<evidence type="ECO:0000256" key="6">
    <source>
        <dbReference type="ARBA" id="ARBA00023136"/>
    </source>
</evidence>
<keyword evidence="9" id="KW-0762">Sugar transport</keyword>
<keyword evidence="10" id="KW-1185">Reference proteome</keyword>
<organism evidence="9 10">
    <name type="scientific">Alkalicoccus daliensis</name>
    <dbReference type="NCBI Taxonomy" id="745820"/>
    <lineage>
        <taxon>Bacteria</taxon>
        <taxon>Bacillati</taxon>
        <taxon>Bacillota</taxon>
        <taxon>Bacilli</taxon>
        <taxon>Bacillales</taxon>
        <taxon>Bacillaceae</taxon>
        <taxon>Alkalicoccus</taxon>
    </lineage>
</organism>
<dbReference type="SUPFAM" id="SSF161098">
    <property type="entry name" value="MetI-like"/>
    <property type="match status" value="1"/>
</dbReference>
<evidence type="ECO:0000256" key="4">
    <source>
        <dbReference type="ARBA" id="ARBA00022692"/>
    </source>
</evidence>
<gene>
    <name evidence="9" type="ORF">SAMN04488053_10673</name>
</gene>
<evidence type="ECO:0000313" key="9">
    <source>
        <dbReference type="EMBL" id="SDO05131.1"/>
    </source>
</evidence>
<feature type="transmembrane region" description="Helical" evidence="7">
    <location>
        <begin position="226"/>
        <end position="248"/>
    </location>
</feature>
<dbReference type="AlphaFoldDB" id="A0A1H0GEB1"/>
<dbReference type="PANTHER" id="PTHR43005">
    <property type="entry name" value="BLR7065 PROTEIN"/>
    <property type="match status" value="1"/>
</dbReference>
<evidence type="ECO:0000256" key="1">
    <source>
        <dbReference type="ARBA" id="ARBA00004651"/>
    </source>
</evidence>
<accession>A0A1H0GEB1</accession>
<name>A0A1H0GEB1_9BACI</name>
<dbReference type="RefSeq" id="WP_090842978.1">
    <property type="nucleotide sequence ID" value="NZ_FNIL01000006.1"/>
</dbReference>
<keyword evidence="4 7" id="KW-0812">Transmembrane</keyword>
<comment type="similarity">
    <text evidence="7">Belongs to the binding-protein-dependent transport system permease family.</text>
</comment>
<reference evidence="10" key="1">
    <citation type="submission" date="2016-10" db="EMBL/GenBank/DDBJ databases">
        <authorList>
            <person name="Varghese N."/>
            <person name="Submissions S."/>
        </authorList>
    </citation>
    <scope>NUCLEOTIDE SEQUENCE [LARGE SCALE GENOMIC DNA]</scope>
    <source>
        <strain evidence="10">CGMCC 1.10369</strain>
    </source>
</reference>
<feature type="transmembrane region" description="Helical" evidence="7">
    <location>
        <begin position="30"/>
        <end position="52"/>
    </location>
</feature>
<protein>
    <submittedName>
        <fullName evidence="9">Multiple sugar transport system permease protein</fullName>
    </submittedName>
</protein>
<evidence type="ECO:0000256" key="5">
    <source>
        <dbReference type="ARBA" id="ARBA00022989"/>
    </source>
</evidence>
<proteinExistence type="inferred from homology"/>
<sequence>MNADNSTVKASKAASEPMPSKPKWMIWKTIFPYLLVFPIVFWILVTIFIPLISVVRESFYDTGFAGSAGEFIGLTNYINVLTSSAFWSSSGRSLIWVLGNGLLQTVLAFSIALLLNNNRKISNIARTWMVIPWIVPTIVVAIFWQWIFNGSYGILNAILINTGLIDSSINFLGNPSLTLPIIIFINSWNWFPFLAVVLLAALANIPEELYEASAVDGANRIQTFRFITIPSIAPVTFAIGLVGTLWMFNIFDLIWVLTEGGPAGYSTTLPVQIYQTAFRQYAVGSASAMSVITALILVIFATLFIKFAAPKE</sequence>
<feature type="transmembrane region" description="Helical" evidence="7">
    <location>
        <begin position="94"/>
        <end position="115"/>
    </location>
</feature>
<feature type="transmembrane region" description="Helical" evidence="7">
    <location>
        <begin position="181"/>
        <end position="205"/>
    </location>
</feature>
<keyword evidence="2 7" id="KW-0813">Transport</keyword>
<dbReference type="CDD" id="cd06261">
    <property type="entry name" value="TM_PBP2"/>
    <property type="match status" value="1"/>
</dbReference>
<feature type="transmembrane region" description="Helical" evidence="7">
    <location>
        <begin position="288"/>
        <end position="309"/>
    </location>
</feature>
<evidence type="ECO:0000259" key="8">
    <source>
        <dbReference type="PROSITE" id="PS50928"/>
    </source>
</evidence>
<dbReference type="GO" id="GO:0005886">
    <property type="term" value="C:plasma membrane"/>
    <property type="evidence" value="ECO:0007669"/>
    <property type="project" value="UniProtKB-SubCell"/>
</dbReference>
<feature type="transmembrane region" description="Helical" evidence="7">
    <location>
        <begin position="127"/>
        <end position="147"/>
    </location>
</feature>
<dbReference type="Pfam" id="PF00528">
    <property type="entry name" value="BPD_transp_1"/>
    <property type="match status" value="1"/>
</dbReference>
<dbReference type="PROSITE" id="PS50928">
    <property type="entry name" value="ABC_TM1"/>
    <property type="match status" value="1"/>
</dbReference>
<dbReference type="EMBL" id="FNIL01000006">
    <property type="protein sequence ID" value="SDO05131.1"/>
    <property type="molecule type" value="Genomic_DNA"/>
</dbReference>
<dbReference type="STRING" id="745820.SAMN04488053_10673"/>
<dbReference type="InterPro" id="IPR035906">
    <property type="entry name" value="MetI-like_sf"/>
</dbReference>
<dbReference type="GO" id="GO:0055085">
    <property type="term" value="P:transmembrane transport"/>
    <property type="evidence" value="ECO:0007669"/>
    <property type="project" value="InterPro"/>
</dbReference>
<keyword evidence="3" id="KW-1003">Cell membrane</keyword>
<dbReference type="Proteomes" id="UP000198778">
    <property type="component" value="Unassembled WGS sequence"/>
</dbReference>
<evidence type="ECO:0000256" key="7">
    <source>
        <dbReference type="RuleBase" id="RU363032"/>
    </source>
</evidence>
<dbReference type="OrthoDB" id="9783714at2"/>
<evidence type="ECO:0000256" key="3">
    <source>
        <dbReference type="ARBA" id="ARBA00022475"/>
    </source>
</evidence>